<keyword evidence="1" id="KW-0866">Nonsense-mediated mRNA decay</keyword>
<sequence length="575" mass="66130">MNQKGAREQNDISIIRNLPKRLQQRIVEDVSDNSLVTVDETTRQSSSGQPSTSKGGTKKDDNDKMSRRFLQKQTRPNNAIQQGNGAIDATSINFFLQKSPSCTRTLNKNNFKRETVPVLESSGKEVASKATHIKDVTPSTNSNVGNSSIPGILRFNDAKHIKLIAAEKNINGSEKNVGRENGRRTTTRIHQISEQFTKADNILTKSPARQLQRQLNQPAWFEMLIGAQYVEHLPKLYEKFTSILQQNMVIENWSEFNEARVELQNIFTNLLLQQLKLCCEQKIDTFFWKLLYYNVREYFISNSKLTADDTHNRFLLLIDEGLDFYNNLHLKLNAKYINTVQKQTNILLQHPENNISIEKEVPPQRSTHKFEFIAKVAAQKLLICLGDLCRYKTKELQTNDYTDAAKYYQQAQVLIPTNGIPYNQLAIVSIHARKKFDAVYFHMRSLMSSNAIYSARESLLVLFDEIRKKYEETELKNSPVHQGSPRYNHSKNSKSLRKEVWIHVDGVRRLHHSSETVNIKSKSAALVEEKKVERVDKRRASASIYIAVFVCNWKTIHWHRHGVYCRTATQTFGGA</sequence>
<dbReference type="Pfam" id="PF10373">
    <property type="entry name" value="EST1_DNA_bind"/>
    <property type="match status" value="1"/>
</dbReference>
<dbReference type="GO" id="GO:0000184">
    <property type="term" value="P:nuclear-transcribed mRNA catabolic process, nonsense-mediated decay"/>
    <property type="evidence" value="ECO:0007669"/>
    <property type="project" value="UniProtKB-KW"/>
</dbReference>
<gene>
    <name evidence="5" type="primary">SMG6_3</name>
    <name evidence="5" type="ORF">c1_g1_i7</name>
</gene>
<dbReference type="GO" id="GO:0042162">
    <property type="term" value="F:telomeric DNA binding"/>
    <property type="evidence" value="ECO:0007669"/>
    <property type="project" value="TreeGrafter"/>
</dbReference>
<evidence type="ECO:0000313" key="5">
    <source>
        <dbReference type="EMBL" id="JAI45116.1"/>
    </source>
</evidence>
<name>A0A0K8W213_BACLA</name>
<dbReference type="PANTHER" id="PTHR15696">
    <property type="entry name" value="SMG-7 SUPPRESSOR WITH MORPHOLOGICAL EFFECT ON GENITALIA PROTEIN 7"/>
    <property type="match status" value="1"/>
</dbReference>
<evidence type="ECO:0000259" key="3">
    <source>
        <dbReference type="Pfam" id="PF10373"/>
    </source>
</evidence>
<dbReference type="PANTHER" id="PTHR15696:SF0">
    <property type="entry name" value="TELOMERASE-BINDING PROTEIN EST1A"/>
    <property type="match status" value="1"/>
</dbReference>
<dbReference type="InterPro" id="IPR018834">
    <property type="entry name" value="DNA/RNA-bd_Est1-type"/>
</dbReference>
<evidence type="ECO:0000256" key="1">
    <source>
        <dbReference type="ARBA" id="ARBA00023161"/>
    </source>
</evidence>
<dbReference type="GO" id="GO:0070034">
    <property type="term" value="F:telomerase RNA binding"/>
    <property type="evidence" value="ECO:0007669"/>
    <property type="project" value="TreeGrafter"/>
</dbReference>
<dbReference type="InterPro" id="IPR011990">
    <property type="entry name" value="TPR-like_helical_dom_sf"/>
</dbReference>
<dbReference type="SUPFAM" id="SSF48452">
    <property type="entry name" value="TPR-like"/>
    <property type="match status" value="1"/>
</dbReference>
<dbReference type="AlphaFoldDB" id="A0A0K8W213"/>
<accession>A0A0K8W213</accession>
<feature type="compositionally biased region" description="Polar residues" evidence="2">
    <location>
        <begin position="43"/>
        <end position="55"/>
    </location>
</feature>
<dbReference type="Pfam" id="PF10374">
    <property type="entry name" value="EST1"/>
    <property type="match status" value="1"/>
</dbReference>
<reference evidence="5" key="1">
    <citation type="submission" date="2015-06" db="EMBL/GenBank/DDBJ databases">
        <authorList>
            <person name="Hoefler B.C."/>
            <person name="Straight P.D."/>
        </authorList>
    </citation>
    <scope>NUCLEOTIDE SEQUENCE</scope>
</reference>
<evidence type="ECO:0000259" key="4">
    <source>
        <dbReference type="Pfam" id="PF10374"/>
    </source>
</evidence>
<proteinExistence type="predicted"/>
<evidence type="ECO:0000256" key="2">
    <source>
        <dbReference type="SAM" id="MobiDB-lite"/>
    </source>
</evidence>
<protein>
    <submittedName>
        <fullName evidence="5">Telomerase-binding protein EST1A</fullName>
    </submittedName>
</protein>
<dbReference type="EMBL" id="GDHF01007198">
    <property type="protein sequence ID" value="JAI45116.1"/>
    <property type="molecule type" value="Transcribed_RNA"/>
</dbReference>
<feature type="domain" description="DNA/RNA-binding" evidence="3">
    <location>
        <begin position="404"/>
        <end position="503"/>
    </location>
</feature>
<organism evidence="5">
    <name type="scientific">Bactrocera latifrons</name>
    <name type="common">Malaysian fruit fly</name>
    <name type="synonym">Chaetodacus latifrons</name>
    <dbReference type="NCBI Taxonomy" id="174628"/>
    <lineage>
        <taxon>Eukaryota</taxon>
        <taxon>Metazoa</taxon>
        <taxon>Ecdysozoa</taxon>
        <taxon>Arthropoda</taxon>
        <taxon>Hexapoda</taxon>
        <taxon>Insecta</taxon>
        <taxon>Pterygota</taxon>
        <taxon>Neoptera</taxon>
        <taxon>Endopterygota</taxon>
        <taxon>Diptera</taxon>
        <taxon>Brachycera</taxon>
        <taxon>Muscomorpha</taxon>
        <taxon>Tephritoidea</taxon>
        <taxon>Tephritidae</taxon>
        <taxon>Bactrocera</taxon>
        <taxon>Bactrocera</taxon>
    </lineage>
</organism>
<dbReference type="OrthoDB" id="2017974at2759"/>
<dbReference type="InterPro" id="IPR045153">
    <property type="entry name" value="Est1/Ebs1-like"/>
</dbReference>
<dbReference type="Gene3D" id="1.25.40.10">
    <property type="entry name" value="Tetratricopeptide repeat domain"/>
    <property type="match status" value="1"/>
</dbReference>
<feature type="region of interest" description="Disordered" evidence="2">
    <location>
        <begin position="37"/>
        <end position="64"/>
    </location>
</feature>
<feature type="domain" description="Telomerase activating protein Est1-like N-terminal" evidence="4">
    <location>
        <begin position="283"/>
        <end position="393"/>
    </location>
</feature>
<dbReference type="InterPro" id="IPR019458">
    <property type="entry name" value="Est1-like_N"/>
</dbReference>
<dbReference type="GO" id="GO:0005697">
    <property type="term" value="C:telomerase holoenzyme complex"/>
    <property type="evidence" value="ECO:0007669"/>
    <property type="project" value="TreeGrafter"/>
</dbReference>